<accession>A0A165CF95</accession>
<evidence type="ECO:0000256" key="1">
    <source>
        <dbReference type="SAM" id="MobiDB-lite"/>
    </source>
</evidence>
<protein>
    <submittedName>
        <fullName evidence="2">Uncharacterized protein</fullName>
    </submittedName>
</protein>
<reference evidence="2 3" key="1">
    <citation type="journal article" date="2016" name="Mol. Biol. Evol.">
        <title>Comparative Genomics of Early-Diverging Mushroom-Forming Fungi Provides Insights into the Origins of Lignocellulose Decay Capabilities.</title>
        <authorList>
            <person name="Nagy L.G."/>
            <person name="Riley R."/>
            <person name="Tritt A."/>
            <person name="Adam C."/>
            <person name="Daum C."/>
            <person name="Floudas D."/>
            <person name="Sun H."/>
            <person name="Yadav J.S."/>
            <person name="Pangilinan J."/>
            <person name="Larsson K.H."/>
            <person name="Matsuura K."/>
            <person name="Barry K."/>
            <person name="Labutti K."/>
            <person name="Kuo R."/>
            <person name="Ohm R.A."/>
            <person name="Bhattacharya S.S."/>
            <person name="Shirouzu T."/>
            <person name="Yoshinaga Y."/>
            <person name="Martin F.M."/>
            <person name="Grigoriev I.V."/>
            <person name="Hibbett D.S."/>
        </authorList>
    </citation>
    <scope>NUCLEOTIDE SEQUENCE [LARGE SCALE GENOMIC DNA]</scope>
    <source>
        <strain evidence="2 3">HHB12029</strain>
    </source>
</reference>
<organism evidence="2 3">
    <name type="scientific">Exidia glandulosa HHB12029</name>
    <dbReference type="NCBI Taxonomy" id="1314781"/>
    <lineage>
        <taxon>Eukaryota</taxon>
        <taxon>Fungi</taxon>
        <taxon>Dikarya</taxon>
        <taxon>Basidiomycota</taxon>
        <taxon>Agaricomycotina</taxon>
        <taxon>Agaricomycetes</taxon>
        <taxon>Auriculariales</taxon>
        <taxon>Exidiaceae</taxon>
        <taxon>Exidia</taxon>
    </lineage>
</organism>
<feature type="compositionally biased region" description="Basic residues" evidence="1">
    <location>
        <begin position="137"/>
        <end position="154"/>
    </location>
</feature>
<dbReference type="EMBL" id="KV426329">
    <property type="protein sequence ID" value="KZV82361.1"/>
    <property type="molecule type" value="Genomic_DNA"/>
</dbReference>
<keyword evidence="3" id="KW-1185">Reference proteome</keyword>
<gene>
    <name evidence="2" type="ORF">EXIGLDRAFT_347065</name>
</gene>
<feature type="region of interest" description="Disordered" evidence="1">
    <location>
        <begin position="129"/>
        <end position="164"/>
    </location>
</feature>
<proteinExistence type="predicted"/>
<dbReference type="AlphaFoldDB" id="A0A165CF95"/>
<evidence type="ECO:0000313" key="2">
    <source>
        <dbReference type="EMBL" id="KZV82361.1"/>
    </source>
</evidence>
<sequence>MATTQRQAGRRRRNAGRRQTLSCLSQLPHLPPDQIRPSLPLLLQPQANKPPPCRLLRSTTQLLPPAPPVPLMTHLLLRPVVYRPRPRQQLLPSPHKFLRLPQLMITRQFSIWRALPQTWQVITLSRTSVDTVPSKGTKPRRKRNGSARRRKRTSCRQMMAPDGV</sequence>
<dbReference type="InParanoid" id="A0A165CF95"/>
<name>A0A165CF95_EXIGL</name>
<dbReference type="Proteomes" id="UP000077266">
    <property type="component" value="Unassembled WGS sequence"/>
</dbReference>
<evidence type="ECO:0000313" key="3">
    <source>
        <dbReference type="Proteomes" id="UP000077266"/>
    </source>
</evidence>